<feature type="compositionally biased region" description="Low complexity" evidence="6">
    <location>
        <begin position="111"/>
        <end position="123"/>
    </location>
</feature>
<dbReference type="InterPro" id="IPR009917">
    <property type="entry name" value="SRA1/Sec31"/>
</dbReference>
<dbReference type="InterPro" id="IPR040251">
    <property type="entry name" value="SEC31-like"/>
</dbReference>
<proteinExistence type="predicted"/>
<sequence>MDTPPASELQTRLQEDDGADEANDNAEAPVWASSSAEQPEKAPAPPPTYDPSVFSAPLNPTPAFKPRKTNRVSVLAYPTDGSQPSMPVKSPSTPPPGGTGALPAPRPTGGPPSLFGPSGAGSPATPPPPASGIKLPPPPMRNVETGSPPVPYTRGDFRTAEIVNHWNDPPTQIFEKKPQGNGATAYDFGPMKEKLAAVIQECSPESLDVPVLQKRMFDDITKRLQVLQEQLDKGTVKERIVKPLSDMIQALSSGSFAECQAIHAKLMQTEFESEGKWLLGFKRLIDLYASKPPLNAKESQ</sequence>
<feature type="domain" description="SRA1/Sec31" evidence="7">
    <location>
        <begin position="212"/>
        <end position="286"/>
    </location>
</feature>
<dbReference type="GO" id="GO:0090110">
    <property type="term" value="P:COPII-coated vesicle cargo loading"/>
    <property type="evidence" value="ECO:0007669"/>
    <property type="project" value="TreeGrafter"/>
</dbReference>
<gene>
    <name evidence="8" type="ORF">BGZ65_004094</name>
</gene>
<dbReference type="AlphaFoldDB" id="A0A9P6MBN2"/>
<dbReference type="Pfam" id="PF07304">
    <property type="entry name" value="SRA1"/>
    <property type="match status" value="1"/>
</dbReference>
<evidence type="ECO:0000256" key="6">
    <source>
        <dbReference type="SAM" id="MobiDB-lite"/>
    </source>
</evidence>
<dbReference type="Gene3D" id="1.20.940.10">
    <property type="entry name" value="Functional domain of the splicing factor Prp18"/>
    <property type="match status" value="1"/>
</dbReference>
<dbReference type="EMBL" id="JAAAHW010003180">
    <property type="protein sequence ID" value="KAF9987336.1"/>
    <property type="molecule type" value="Genomic_DNA"/>
</dbReference>
<feature type="compositionally biased region" description="Pro residues" evidence="6">
    <location>
        <begin position="124"/>
        <end position="140"/>
    </location>
</feature>
<evidence type="ECO:0000256" key="4">
    <source>
        <dbReference type="ARBA" id="ARBA00023136"/>
    </source>
</evidence>
<organism evidence="8 9">
    <name type="scientific">Modicella reniformis</name>
    <dbReference type="NCBI Taxonomy" id="1440133"/>
    <lineage>
        <taxon>Eukaryota</taxon>
        <taxon>Fungi</taxon>
        <taxon>Fungi incertae sedis</taxon>
        <taxon>Mucoromycota</taxon>
        <taxon>Mortierellomycotina</taxon>
        <taxon>Mortierellomycetes</taxon>
        <taxon>Mortierellales</taxon>
        <taxon>Mortierellaceae</taxon>
        <taxon>Modicella</taxon>
    </lineage>
</organism>
<evidence type="ECO:0000256" key="1">
    <source>
        <dbReference type="ARBA" id="ARBA00022448"/>
    </source>
</evidence>
<dbReference type="GO" id="GO:0007029">
    <property type="term" value="P:endoplasmic reticulum organization"/>
    <property type="evidence" value="ECO:0007669"/>
    <property type="project" value="TreeGrafter"/>
</dbReference>
<evidence type="ECO:0000259" key="7">
    <source>
        <dbReference type="Pfam" id="PF07304"/>
    </source>
</evidence>
<dbReference type="PANTHER" id="PTHR13923">
    <property type="entry name" value="SEC31-RELATED PROTEIN"/>
    <property type="match status" value="1"/>
</dbReference>
<keyword evidence="1" id="KW-0813">Transport</keyword>
<dbReference type="Proteomes" id="UP000749646">
    <property type="component" value="Unassembled WGS sequence"/>
</dbReference>
<name>A0A9P6MBN2_9FUNG</name>
<evidence type="ECO:0000313" key="8">
    <source>
        <dbReference type="EMBL" id="KAF9987336.1"/>
    </source>
</evidence>
<evidence type="ECO:0000256" key="3">
    <source>
        <dbReference type="ARBA" id="ARBA00022737"/>
    </source>
</evidence>
<keyword evidence="9" id="KW-1185">Reference proteome</keyword>
<keyword evidence="2" id="KW-0853">WD repeat</keyword>
<evidence type="ECO:0000313" key="9">
    <source>
        <dbReference type="Proteomes" id="UP000749646"/>
    </source>
</evidence>
<feature type="region of interest" description="Disordered" evidence="6">
    <location>
        <begin position="1"/>
        <end position="149"/>
    </location>
</feature>
<dbReference type="GO" id="GO:0070971">
    <property type="term" value="C:endoplasmic reticulum exit site"/>
    <property type="evidence" value="ECO:0007669"/>
    <property type="project" value="TreeGrafter"/>
</dbReference>
<feature type="compositionally biased region" description="Low complexity" evidence="6">
    <location>
        <begin position="25"/>
        <end position="37"/>
    </location>
</feature>
<comment type="caution">
    <text evidence="8">The sequence shown here is derived from an EMBL/GenBank/DDBJ whole genome shotgun (WGS) entry which is preliminary data.</text>
</comment>
<evidence type="ECO:0000256" key="2">
    <source>
        <dbReference type="ARBA" id="ARBA00022574"/>
    </source>
</evidence>
<evidence type="ECO:0000256" key="5">
    <source>
        <dbReference type="ARBA" id="ARBA00029433"/>
    </source>
</evidence>
<accession>A0A9P6MBN2</accession>
<dbReference type="PANTHER" id="PTHR13923:SF11">
    <property type="entry name" value="SECRETORY 31, ISOFORM D"/>
    <property type="match status" value="1"/>
</dbReference>
<dbReference type="GO" id="GO:0030127">
    <property type="term" value="C:COPII vesicle coat"/>
    <property type="evidence" value="ECO:0007669"/>
    <property type="project" value="TreeGrafter"/>
</dbReference>
<comment type="subcellular location">
    <subcellularLocation>
        <location evidence="5">Endomembrane system</location>
        <topology evidence="5">Peripheral membrane protein</topology>
        <orientation evidence="5">Cytoplasmic side</orientation>
    </subcellularLocation>
</comment>
<reference evidence="8" key="1">
    <citation type="journal article" date="2020" name="Fungal Divers.">
        <title>Resolving the Mortierellaceae phylogeny through synthesis of multi-gene phylogenetics and phylogenomics.</title>
        <authorList>
            <person name="Vandepol N."/>
            <person name="Liber J."/>
            <person name="Desiro A."/>
            <person name="Na H."/>
            <person name="Kennedy M."/>
            <person name="Barry K."/>
            <person name="Grigoriev I.V."/>
            <person name="Miller A.N."/>
            <person name="O'Donnell K."/>
            <person name="Stajich J.E."/>
            <person name="Bonito G."/>
        </authorList>
    </citation>
    <scope>NUCLEOTIDE SEQUENCE</scope>
    <source>
        <strain evidence="8">MES-2147</strain>
    </source>
</reference>
<keyword evidence="4" id="KW-0472">Membrane</keyword>
<keyword evidence="3" id="KW-0677">Repeat</keyword>
<dbReference type="GO" id="GO:0005198">
    <property type="term" value="F:structural molecule activity"/>
    <property type="evidence" value="ECO:0007669"/>
    <property type="project" value="TreeGrafter"/>
</dbReference>
<dbReference type="OrthoDB" id="542917at2759"/>
<protein>
    <recommendedName>
        <fullName evidence="7">SRA1/Sec31 domain-containing protein</fullName>
    </recommendedName>
</protein>